<protein>
    <recommendedName>
        <fullName evidence="3">Alkylmercury lyase</fullName>
    </recommendedName>
</protein>
<sequence>MRLEVLSVPDCPNLPPLLERLAQATDLPVVTCVIDSEAGAARFGMGDRPRC</sequence>
<dbReference type="AlphaFoldDB" id="A0A7W9MRW1"/>
<reference evidence="1 2" key="1">
    <citation type="submission" date="2020-08" db="EMBL/GenBank/DDBJ databases">
        <title>Sequencing the genomes of 1000 actinobacteria strains.</title>
        <authorList>
            <person name="Klenk H.-P."/>
        </authorList>
    </citation>
    <scope>NUCLEOTIDE SEQUENCE [LARGE SCALE GENOMIC DNA]</scope>
    <source>
        <strain evidence="1 2">DSM 28967</strain>
    </source>
</reference>
<evidence type="ECO:0008006" key="3">
    <source>
        <dbReference type="Google" id="ProtNLM"/>
    </source>
</evidence>
<accession>A0A7W9MRW1</accession>
<gene>
    <name evidence="1" type="ORF">HDA39_000017</name>
</gene>
<comment type="caution">
    <text evidence="1">The sequence shown here is derived from an EMBL/GenBank/DDBJ whole genome shotgun (WGS) entry which is preliminary data.</text>
</comment>
<keyword evidence="2" id="KW-1185">Reference proteome</keyword>
<evidence type="ECO:0000313" key="1">
    <source>
        <dbReference type="EMBL" id="MBB5833283.1"/>
    </source>
</evidence>
<proteinExistence type="predicted"/>
<evidence type="ECO:0000313" key="2">
    <source>
        <dbReference type="Proteomes" id="UP000549971"/>
    </source>
</evidence>
<organism evidence="1 2">
    <name type="scientific">Kribbella italica</name>
    <dbReference type="NCBI Taxonomy" id="1540520"/>
    <lineage>
        <taxon>Bacteria</taxon>
        <taxon>Bacillati</taxon>
        <taxon>Actinomycetota</taxon>
        <taxon>Actinomycetes</taxon>
        <taxon>Propionibacteriales</taxon>
        <taxon>Kribbellaceae</taxon>
        <taxon>Kribbella</taxon>
    </lineage>
</organism>
<dbReference type="EMBL" id="JACHMY010000001">
    <property type="protein sequence ID" value="MBB5833283.1"/>
    <property type="molecule type" value="Genomic_DNA"/>
</dbReference>
<dbReference type="RefSeq" id="WP_184793196.1">
    <property type="nucleotide sequence ID" value="NZ_JACHMY010000001.1"/>
</dbReference>
<dbReference type="Proteomes" id="UP000549971">
    <property type="component" value="Unassembled WGS sequence"/>
</dbReference>
<name>A0A7W9MRW1_9ACTN</name>